<keyword evidence="8" id="KW-1185">Reference proteome</keyword>
<protein>
    <submittedName>
        <fullName evidence="7">Trypsin-like serine protease</fullName>
        <ecNumber evidence="7">3.4.21.-</ecNumber>
    </submittedName>
</protein>
<evidence type="ECO:0000256" key="5">
    <source>
        <dbReference type="SAM" id="SignalP"/>
    </source>
</evidence>
<evidence type="ECO:0000256" key="1">
    <source>
        <dbReference type="ARBA" id="ARBA00007664"/>
    </source>
</evidence>
<dbReference type="Gene3D" id="2.40.10.10">
    <property type="entry name" value="Trypsin-like serine proteases"/>
    <property type="match status" value="1"/>
</dbReference>
<gene>
    <name evidence="7" type="ORF">K7862_18475</name>
</gene>
<evidence type="ECO:0000313" key="8">
    <source>
        <dbReference type="Proteomes" id="UP000778578"/>
    </source>
</evidence>
<dbReference type="GO" id="GO:0016787">
    <property type="term" value="F:hydrolase activity"/>
    <property type="evidence" value="ECO:0007669"/>
    <property type="project" value="UniProtKB-KW"/>
</dbReference>
<dbReference type="InterPro" id="IPR001314">
    <property type="entry name" value="Peptidase_S1A"/>
</dbReference>
<dbReference type="PRINTS" id="PR00722">
    <property type="entry name" value="CHYMOTRYPSIN"/>
</dbReference>
<comment type="caution">
    <text evidence="7">The sequence shown here is derived from an EMBL/GenBank/DDBJ whole genome shotgun (WGS) entry which is preliminary data.</text>
</comment>
<dbReference type="InterPro" id="IPR043504">
    <property type="entry name" value="Peptidase_S1_PA_chymotrypsin"/>
</dbReference>
<proteinExistence type="inferred from homology"/>
<evidence type="ECO:0000259" key="6">
    <source>
        <dbReference type="PROSITE" id="PS50240"/>
    </source>
</evidence>
<name>A0ABS7Q8W6_9ACTN</name>
<feature type="signal peptide" evidence="5">
    <location>
        <begin position="1"/>
        <end position="38"/>
    </location>
</feature>
<sequence length="606" mass="62414">MSSAHKGVRTGRRSLKALPVAALAVGTAGLFLSAPAHADGASQLPAIKAAAPHRTVSTAELKARVAGAIRVAGRTTARSTMSSSTTSGSTSGGKATPLIIGGSTTTFANAPFMVQLYYYDDKGTADTSDDVGFACDGTIVSHSKILTAAHCVHGYDWYDYGAIVSGTDQLVTTNADGSANLHGGVISLAGAQWNHPSYNDTTTDNDAAVLTVDPLYQGLASTAKALPITSSTDTASYTPGKTAVVYGWGRTSSTSEDESPTLLQATLPVDSDATCTQWDAADFKPGHMVCAGTPASGSDTGTIATCNGDSGGPLVENGKIIGIVSWGVKDCVEQGAYSVFTKVSTYAGAINQRMDDGSLLPLDHEDTLADLFARTPAGEAYMYQSKGTSFAARADEGDFSGLNLVRQADLNGDWSEDLVVRTTAGHLMFLDSLTGDATDIGAGWNAMKSITLPGDITGDGKPDLFATDSTGVAYVYPGTGAGKFGARVKVGSGWNIYGSVIYGKGDLTDDGRADIVARDSSGVLWLYKGTGSASAPWAARVKIGAGWNGYNAFASTGDMTGDGKADLLARDTSGVLWLYKGTGSTSAPYAARVKIGAGWNIYNLLG</sequence>
<feature type="domain" description="Peptidase S1" evidence="6">
    <location>
        <begin position="99"/>
        <end position="355"/>
    </location>
</feature>
<keyword evidence="4 7" id="KW-0378">Hydrolase</keyword>
<comment type="similarity">
    <text evidence="1">Belongs to the peptidase S1 family.</text>
</comment>
<evidence type="ECO:0000256" key="2">
    <source>
        <dbReference type="ARBA" id="ARBA00022729"/>
    </source>
</evidence>
<dbReference type="PROSITE" id="PS00135">
    <property type="entry name" value="TRYPSIN_SER"/>
    <property type="match status" value="1"/>
</dbReference>
<dbReference type="PANTHER" id="PTHR24276:SF98">
    <property type="entry name" value="FI18310P1-RELATED"/>
    <property type="match status" value="1"/>
</dbReference>
<evidence type="ECO:0000313" key="7">
    <source>
        <dbReference type="EMBL" id="MBY8879607.1"/>
    </source>
</evidence>
<evidence type="ECO:0000256" key="4">
    <source>
        <dbReference type="RuleBase" id="RU363034"/>
    </source>
</evidence>
<dbReference type="EMBL" id="JAINZZ010000021">
    <property type="protein sequence ID" value="MBY8879607.1"/>
    <property type="molecule type" value="Genomic_DNA"/>
</dbReference>
<dbReference type="InterPro" id="IPR050430">
    <property type="entry name" value="Peptidase_S1"/>
</dbReference>
<dbReference type="SUPFAM" id="SSF69318">
    <property type="entry name" value="Integrin alpha N-terminal domain"/>
    <property type="match status" value="1"/>
</dbReference>
<keyword evidence="3" id="KW-1015">Disulfide bond</keyword>
<keyword evidence="4" id="KW-0645">Protease</keyword>
<dbReference type="PROSITE" id="PS50240">
    <property type="entry name" value="TRYPSIN_DOM"/>
    <property type="match status" value="1"/>
</dbReference>
<dbReference type="PANTHER" id="PTHR24276">
    <property type="entry name" value="POLYSERASE-RELATED"/>
    <property type="match status" value="1"/>
</dbReference>
<dbReference type="InterPro" id="IPR009003">
    <property type="entry name" value="Peptidase_S1_PA"/>
</dbReference>
<dbReference type="PROSITE" id="PS00134">
    <property type="entry name" value="TRYPSIN_HIS"/>
    <property type="match status" value="1"/>
</dbReference>
<dbReference type="CDD" id="cd00190">
    <property type="entry name" value="Tryp_SPc"/>
    <property type="match status" value="1"/>
</dbReference>
<reference evidence="7 8" key="1">
    <citation type="submission" date="2021-08" db="EMBL/GenBank/DDBJ databases">
        <title>WGS of actinomycetes from Thailand.</title>
        <authorList>
            <person name="Thawai C."/>
        </authorList>
    </citation>
    <scope>NUCLEOTIDE SEQUENCE [LARGE SCALE GENOMIC DNA]</scope>
    <source>
        <strain evidence="7 8">PLK6-54</strain>
    </source>
</reference>
<dbReference type="SMART" id="SM00020">
    <property type="entry name" value="Tryp_SPc"/>
    <property type="match status" value="1"/>
</dbReference>
<dbReference type="InterPro" id="IPR028994">
    <property type="entry name" value="Integrin_alpha_N"/>
</dbReference>
<dbReference type="SUPFAM" id="SSF50494">
    <property type="entry name" value="Trypsin-like serine proteases"/>
    <property type="match status" value="1"/>
</dbReference>
<dbReference type="Pfam" id="PF13517">
    <property type="entry name" value="FG-GAP_3"/>
    <property type="match status" value="1"/>
</dbReference>
<evidence type="ECO:0000256" key="3">
    <source>
        <dbReference type="ARBA" id="ARBA00023157"/>
    </source>
</evidence>
<dbReference type="InterPro" id="IPR001254">
    <property type="entry name" value="Trypsin_dom"/>
</dbReference>
<dbReference type="Proteomes" id="UP000778578">
    <property type="component" value="Unassembled WGS sequence"/>
</dbReference>
<feature type="chain" id="PRO_5047016751" evidence="5">
    <location>
        <begin position="39"/>
        <end position="606"/>
    </location>
</feature>
<accession>A0ABS7Q8W6</accession>
<dbReference type="InterPro" id="IPR033116">
    <property type="entry name" value="TRYPSIN_SER"/>
</dbReference>
<dbReference type="RefSeq" id="WP_222963784.1">
    <property type="nucleotide sequence ID" value="NZ_JAINZZ010000021.1"/>
</dbReference>
<dbReference type="Pfam" id="PF00089">
    <property type="entry name" value="Trypsin"/>
    <property type="match status" value="1"/>
</dbReference>
<dbReference type="InterPro" id="IPR018114">
    <property type="entry name" value="TRYPSIN_HIS"/>
</dbReference>
<keyword evidence="4" id="KW-0720">Serine protease</keyword>
<dbReference type="InterPro" id="IPR013517">
    <property type="entry name" value="FG-GAP"/>
</dbReference>
<dbReference type="EC" id="3.4.21.-" evidence="7"/>
<keyword evidence="2 5" id="KW-0732">Signal</keyword>
<organism evidence="7 8">
    <name type="scientific">Actinacidiphila acidipaludis</name>
    <dbReference type="NCBI Taxonomy" id="2873382"/>
    <lineage>
        <taxon>Bacteria</taxon>
        <taxon>Bacillati</taxon>
        <taxon>Actinomycetota</taxon>
        <taxon>Actinomycetes</taxon>
        <taxon>Kitasatosporales</taxon>
        <taxon>Streptomycetaceae</taxon>
        <taxon>Actinacidiphila</taxon>
    </lineage>
</organism>